<feature type="compositionally biased region" description="Basic and acidic residues" evidence="1">
    <location>
        <begin position="99"/>
        <end position="113"/>
    </location>
</feature>
<dbReference type="PANTHER" id="PTHR13847">
    <property type="entry name" value="SARCOSINE DEHYDROGENASE-RELATED"/>
    <property type="match status" value="1"/>
</dbReference>
<accession>A0ABP0BXW6</accession>
<dbReference type="SUPFAM" id="SSF51905">
    <property type="entry name" value="FAD/NAD(P)-binding domain"/>
    <property type="match status" value="1"/>
</dbReference>
<dbReference type="InterPro" id="IPR006076">
    <property type="entry name" value="FAD-dep_OxRdtase"/>
</dbReference>
<dbReference type="Gene3D" id="3.30.9.10">
    <property type="entry name" value="D-Amino Acid Oxidase, subunit A, domain 2"/>
    <property type="match status" value="1"/>
</dbReference>
<dbReference type="Pfam" id="PF01266">
    <property type="entry name" value="DAO"/>
    <property type="match status" value="1"/>
</dbReference>
<dbReference type="Gene3D" id="3.50.50.60">
    <property type="entry name" value="FAD/NAD(P)-binding domain"/>
    <property type="match status" value="1"/>
</dbReference>
<evidence type="ECO:0000313" key="3">
    <source>
        <dbReference type="EMBL" id="CAK7224441.1"/>
    </source>
</evidence>
<evidence type="ECO:0000313" key="4">
    <source>
        <dbReference type="Proteomes" id="UP001642406"/>
    </source>
</evidence>
<feature type="domain" description="FAD dependent oxidoreductase" evidence="2">
    <location>
        <begin position="4"/>
        <end position="402"/>
    </location>
</feature>
<evidence type="ECO:0000256" key="1">
    <source>
        <dbReference type="SAM" id="MobiDB-lite"/>
    </source>
</evidence>
<dbReference type="PANTHER" id="PTHR13847:SF185">
    <property type="entry name" value="FAD DEPENDENT OXIDOREDUCTASE SUPERFAMILY (AFU_ORTHOLOGUE AFUA_3G02360)"/>
    <property type="match status" value="1"/>
</dbReference>
<protein>
    <recommendedName>
        <fullName evidence="2">FAD dependent oxidoreductase domain-containing protein</fullName>
    </recommendedName>
</protein>
<reference evidence="3 4" key="1">
    <citation type="submission" date="2024-01" db="EMBL/GenBank/DDBJ databases">
        <authorList>
            <person name="Allen C."/>
            <person name="Tagirdzhanova G."/>
        </authorList>
    </citation>
    <scope>NUCLEOTIDE SEQUENCE [LARGE SCALE GENOMIC DNA]</scope>
</reference>
<dbReference type="Proteomes" id="UP001642406">
    <property type="component" value="Unassembled WGS sequence"/>
</dbReference>
<organism evidence="3 4">
    <name type="scientific">Sporothrix bragantina</name>
    <dbReference type="NCBI Taxonomy" id="671064"/>
    <lineage>
        <taxon>Eukaryota</taxon>
        <taxon>Fungi</taxon>
        <taxon>Dikarya</taxon>
        <taxon>Ascomycota</taxon>
        <taxon>Pezizomycotina</taxon>
        <taxon>Sordariomycetes</taxon>
        <taxon>Sordariomycetidae</taxon>
        <taxon>Ophiostomatales</taxon>
        <taxon>Ophiostomataceae</taxon>
        <taxon>Sporothrix</taxon>
    </lineage>
</organism>
<keyword evidence="4" id="KW-1185">Reference proteome</keyword>
<name>A0ABP0BXW6_9PEZI</name>
<dbReference type="InterPro" id="IPR036188">
    <property type="entry name" value="FAD/NAD-bd_sf"/>
</dbReference>
<comment type="caution">
    <text evidence="3">The sequence shown here is derived from an EMBL/GenBank/DDBJ whole genome shotgun (WGS) entry which is preliminary data.</text>
</comment>
<proteinExistence type="predicted"/>
<gene>
    <name evidence="3" type="ORF">SBRCBS47491_005552</name>
</gene>
<feature type="region of interest" description="Disordered" evidence="1">
    <location>
        <begin position="97"/>
        <end position="136"/>
    </location>
</feature>
<evidence type="ECO:0000259" key="2">
    <source>
        <dbReference type="Pfam" id="PF01266"/>
    </source>
</evidence>
<dbReference type="EMBL" id="CAWUHC010000049">
    <property type="protein sequence ID" value="CAK7224441.1"/>
    <property type="molecule type" value="Genomic_DNA"/>
</dbReference>
<sequence length="418" mass="43880">MATVIIGAGIVGVSTAYYLAENGATDDVHLIETTDKLFASASGYAGGFMARDWHAPATASLAALSFDQHAALAAKHDGASRWGYALSTALSYGVPGTADDDKRWQGRRGEDWLRQGTSRSTSAPVDATPASKKDVKTPAWLHRKNGDRVDVLADDGTAGQVEPAPFCQFLLDSCRARGVKLHQPARVTAVEKDAAGRLSSVTVEEAGKPTVLPCTRLVITAGAWTPRVFAELFPEEAAKRDLPVSNYAGHSLVVRTNDTAKTEEADNCFALFAAGGSLQYCPEIFGRANGTLYLAGLNSATMPLPERASDATPDPALLDDLKATCRKVLGSDDYEVLRTGLCHRPATPWGAPLVLRLLDEQLAATSKEQGATGGAGGVFAAAGHGPWGISLGPGTGMVLAELVQGRPLSADISQLGFH</sequence>